<evidence type="ECO:0000259" key="11">
    <source>
        <dbReference type="Pfam" id="PF13206"/>
    </source>
</evidence>
<name>F9WG17_TRYCI</name>
<evidence type="ECO:0000256" key="8">
    <source>
        <dbReference type="ARBA" id="ARBA00023288"/>
    </source>
</evidence>
<dbReference type="VEuPathDB" id="TriTrypDB:TcIL3000_0_11950"/>
<evidence type="ECO:0000256" key="6">
    <source>
        <dbReference type="ARBA" id="ARBA00023136"/>
    </source>
</evidence>
<protein>
    <submittedName>
        <fullName evidence="12">WGS project CAEQ00000000 data, annotated contig 451</fullName>
    </submittedName>
</protein>
<reference evidence="13" key="1">
    <citation type="submission" date="2011-07" db="EMBL/GenBank/DDBJ databases">
        <title>Divergent evolution of antigenic variation in African trypanosomes.</title>
        <authorList>
            <person name="Jackson A.P."/>
            <person name="Berry A."/>
            <person name="Allison H.C."/>
            <person name="Burton P."/>
            <person name="Anderson J."/>
            <person name="Aslett M."/>
            <person name="Brown R."/>
            <person name="Corton N."/>
            <person name="Harris D."/>
            <person name="Hauser H."/>
            <person name="Gamble J."/>
            <person name="Gilderthorp R."/>
            <person name="McQuillan J."/>
            <person name="Quail M.A."/>
            <person name="Sanders M."/>
            <person name="Van Tonder A."/>
            <person name="Ginger M.L."/>
            <person name="Donelson J.E."/>
            <person name="Field M.C."/>
            <person name="Barry J.D."/>
            <person name="Berriman M."/>
            <person name="Hertz-Fowler C."/>
        </authorList>
    </citation>
    <scope>NUCLEOTIDE SEQUENCE [LARGE SCALE GENOMIC DNA]</scope>
    <source>
        <strain evidence="13">IL3000</strain>
    </source>
</reference>
<keyword evidence="8" id="KW-0449">Lipoprotein</keyword>
<comment type="subcellular location">
    <subcellularLocation>
        <location evidence="2">Cell membrane</location>
        <topology evidence="2">Lipid-anchor</topology>
        <topology evidence="2">GPI-anchor</topology>
    </subcellularLocation>
</comment>
<proteinExistence type="predicted"/>
<evidence type="ECO:0000256" key="4">
    <source>
        <dbReference type="ARBA" id="ARBA00022622"/>
    </source>
</evidence>
<evidence type="ECO:0000313" key="12">
    <source>
        <dbReference type="EMBL" id="CCD16247.1"/>
    </source>
</evidence>
<dbReference type="Proteomes" id="UP000000702">
    <property type="component" value="Unassembled WGS sequence"/>
</dbReference>
<feature type="domain" description="Trypanosome variant surface glycoprotein B-type N-terminal" evidence="11">
    <location>
        <begin position="94"/>
        <end position="221"/>
    </location>
</feature>
<sequence>MMICVFMVTTMTVMVVMGNEQYNKKEFNHLCKILKVAEGEPEQIPDELGKFIETRNLLEKLLSVTKTSTATYQKVIQLSATDEEDGDFILYTVKRKTANEKIQHAMEKVKDIYSRMKEELIEANKERTQARNSLVHAIYGVQVGELPREENLSSLLQNVSRSSISNSEGGQKKVKYHHTSTEPACGGKGENGAGFTLINDFYCLCVGSENNKGCLSCENKWDPCCCCCDGKCSQDSKCDMCD</sequence>
<evidence type="ECO:0000256" key="2">
    <source>
        <dbReference type="ARBA" id="ARBA00004609"/>
    </source>
</evidence>
<reference evidence="12 13" key="2">
    <citation type="journal article" date="2012" name="Proc. Natl. Acad. Sci. U.S.A.">
        <title>Antigenic diversity is generated by distinct evolutionary mechanisms in African trypanosome species.</title>
        <authorList>
            <person name="Jackson A.P."/>
            <person name="Berry A."/>
            <person name="Aslett M."/>
            <person name="Allison H.C."/>
            <person name="Burton P."/>
            <person name="Vavrova-Anderson J."/>
            <person name="Brown R."/>
            <person name="Browne H."/>
            <person name="Corton N."/>
            <person name="Hauser H."/>
            <person name="Gamble J."/>
            <person name="Gilderthorp R."/>
            <person name="Marcello L."/>
            <person name="McQuillan J."/>
            <person name="Otto T.D."/>
            <person name="Quail M.A."/>
            <person name="Sanders M.J."/>
            <person name="van Tonder A."/>
            <person name="Ginger M.L."/>
            <person name="Field M.C."/>
            <person name="Barry J.D."/>
            <person name="Hertz-Fowler C."/>
            <person name="Berriman M."/>
        </authorList>
    </citation>
    <scope>NUCLEOTIDE SEQUENCE [LARGE SCALE GENOMIC DNA]</scope>
    <source>
        <strain evidence="12 13">IL3000</strain>
    </source>
</reference>
<evidence type="ECO:0000256" key="9">
    <source>
        <dbReference type="SAM" id="Coils"/>
    </source>
</evidence>
<comment type="function">
    <text evidence="1">VSG forms a coat on the surface of the parasite. The trypanosome evades the immune response of the host by expressing a series of antigenically distinct VSGs from an estimated 1000 VSG genes.</text>
</comment>
<dbReference type="GO" id="GO:0005886">
    <property type="term" value="C:plasma membrane"/>
    <property type="evidence" value="ECO:0007669"/>
    <property type="project" value="UniProtKB-SubCell"/>
</dbReference>
<keyword evidence="5 10" id="KW-0732">Signal</keyword>
<keyword evidence="4" id="KW-0336">GPI-anchor</keyword>
<evidence type="ECO:0000256" key="3">
    <source>
        <dbReference type="ARBA" id="ARBA00022475"/>
    </source>
</evidence>
<evidence type="ECO:0000256" key="10">
    <source>
        <dbReference type="SAM" id="SignalP"/>
    </source>
</evidence>
<dbReference type="InterPro" id="IPR025932">
    <property type="entry name" value="Trypano_VSG_B_N_dom"/>
</dbReference>
<keyword evidence="6" id="KW-0472">Membrane</keyword>
<keyword evidence="3" id="KW-1003">Cell membrane</keyword>
<evidence type="ECO:0000313" key="13">
    <source>
        <dbReference type="Proteomes" id="UP000000702"/>
    </source>
</evidence>
<dbReference type="GO" id="GO:0098552">
    <property type="term" value="C:side of membrane"/>
    <property type="evidence" value="ECO:0007669"/>
    <property type="project" value="UniProtKB-KW"/>
</dbReference>
<accession>F9WG17</accession>
<feature type="chain" id="PRO_5003390294" evidence="10">
    <location>
        <begin position="19"/>
        <end position="242"/>
    </location>
</feature>
<evidence type="ECO:0000256" key="5">
    <source>
        <dbReference type="ARBA" id="ARBA00022729"/>
    </source>
</evidence>
<keyword evidence="7" id="KW-0325">Glycoprotein</keyword>
<dbReference type="Pfam" id="PF13206">
    <property type="entry name" value="VSG_B"/>
    <property type="match status" value="1"/>
</dbReference>
<comment type="caution">
    <text evidence="12">The sequence shown here is derived from an EMBL/GenBank/DDBJ whole genome shotgun (WGS) entry which is preliminary data.</text>
</comment>
<keyword evidence="9" id="KW-0175">Coiled coil</keyword>
<evidence type="ECO:0000256" key="7">
    <source>
        <dbReference type="ARBA" id="ARBA00023180"/>
    </source>
</evidence>
<evidence type="ECO:0000256" key="1">
    <source>
        <dbReference type="ARBA" id="ARBA00002523"/>
    </source>
</evidence>
<feature type="signal peptide" evidence="10">
    <location>
        <begin position="1"/>
        <end position="18"/>
    </location>
</feature>
<dbReference type="EMBL" id="CAEQ01002215">
    <property type="protein sequence ID" value="CCD16247.1"/>
    <property type="molecule type" value="Genomic_DNA"/>
</dbReference>
<gene>
    <name evidence="12" type="ORF">TCIL3000_0_11950</name>
</gene>
<dbReference type="AlphaFoldDB" id="F9WG17"/>
<keyword evidence="13" id="KW-1185">Reference proteome</keyword>
<feature type="coiled-coil region" evidence="9">
    <location>
        <begin position="99"/>
        <end position="133"/>
    </location>
</feature>
<organism evidence="12 13">
    <name type="scientific">Trypanosoma congolense (strain IL3000)</name>
    <dbReference type="NCBI Taxonomy" id="1068625"/>
    <lineage>
        <taxon>Eukaryota</taxon>
        <taxon>Discoba</taxon>
        <taxon>Euglenozoa</taxon>
        <taxon>Kinetoplastea</taxon>
        <taxon>Metakinetoplastina</taxon>
        <taxon>Trypanosomatida</taxon>
        <taxon>Trypanosomatidae</taxon>
        <taxon>Trypanosoma</taxon>
        <taxon>Nannomonas</taxon>
    </lineage>
</organism>
<feature type="non-terminal residue" evidence="12">
    <location>
        <position position="242"/>
    </location>
</feature>